<dbReference type="KEGG" id="pbr:PB2503_12444"/>
<feature type="transmembrane region" description="Helical" evidence="1">
    <location>
        <begin position="82"/>
        <end position="102"/>
    </location>
</feature>
<feature type="transmembrane region" description="Helical" evidence="1">
    <location>
        <begin position="54"/>
        <end position="75"/>
    </location>
</feature>
<reference evidence="2 3" key="2">
    <citation type="journal article" date="2011" name="J. Bacteriol.">
        <title>Complete genome sequence of strain HTCC2503T of Parvularcula bermudensis, the type species of the order "Parvularculales" in the class Alphaproteobacteria.</title>
        <authorList>
            <person name="Oh H.M."/>
            <person name="Kang I."/>
            <person name="Vergin K.L."/>
            <person name="Kang D."/>
            <person name="Rhee K.H."/>
            <person name="Giovannoni S.J."/>
            <person name="Cho J.C."/>
        </authorList>
    </citation>
    <scope>NUCLEOTIDE SEQUENCE [LARGE SCALE GENOMIC DNA]</scope>
    <source>
        <strain evidence="3">ATCC BAA-594 / HTCC2503 / KCTC 12087</strain>
    </source>
</reference>
<sequence>MGNGALDLWRDPCDTVRIETDLGRQFQLARNRSGLGSPGPDTGSFRLLGGQLDMIAAFTFVFGMTASFFMSLMIVAIGLIMAFMLLITTVFVVVMAIFGLWGRGLPPEKWSG</sequence>
<keyword evidence="1" id="KW-0812">Transmembrane</keyword>
<proteinExistence type="predicted"/>
<accession>E0TF44</accession>
<dbReference type="RefSeq" id="WP_013301505.1">
    <property type="nucleotide sequence ID" value="NC_014414.1"/>
</dbReference>
<evidence type="ECO:0000313" key="3">
    <source>
        <dbReference type="Proteomes" id="UP000001302"/>
    </source>
</evidence>
<dbReference type="AlphaFoldDB" id="E0TF44"/>
<gene>
    <name evidence="2" type="ordered locus">PB2503_12444</name>
</gene>
<keyword evidence="1" id="KW-0472">Membrane</keyword>
<organism evidence="2 3">
    <name type="scientific">Parvularcula bermudensis (strain ATCC BAA-594 / HTCC2503 / KCTC 12087)</name>
    <dbReference type="NCBI Taxonomy" id="314260"/>
    <lineage>
        <taxon>Bacteria</taxon>
        <taxon>Pseudomonadati</taxon>
        <taxon>Pseudomonadota</taxon>
        <taxon>Alphaproteobacteria</taxon>
        <taxon>Parvularculales</taxon>
        <taxon>Parvularculaceae</taxon>
        <taxon>Parvularcula</taxon>
    </lineage>
</organism>
<evidence type="ECO:0000313" key="2">
    <source>
        <dbReference type="EMBL" id="ADM10531.1"/>
    </source>
</evidence>
<dbReference type="STRING" id="314260.PB2503_12444"/>
<dbReference type="Proteomes" id="UP000001302">
    <property type="component" value="Chromosome"/>
</dbReference>
<protein>
    <submittedName>
        <fullName evidence="2">Uncharacterized protein</fullName>
    </submittedName>
</protein>
<reference evidence="3" key="1">
    <citation type="submission" date="2010-08" db="EMBL/GenBank/DDBJ databases">
        <title>Genome sequence of Parvularcula bermudensis HTCC2503.</title>
        <authorList>
            <person name="Kang D.-M."/>
            <person name="Oh H.-M."/>
            <person name="Cho J.-C."/>
        </authorList>
    </citation>
    <scope>NUCLEOTIDE SEQUENCE [LARGE SCALE GENOMIC DNA]</scope>
    <source>
        <strain evidence="3">ATCC BAA-594 / HTCC2503 / KCTC 12087</strain>
    </source>
</reference>
<dbReference type="HOGENOM" id="CLU_2143423_0_0_5"/>
<name>E0TF44_PARBH</name>
<dbReference type="EMBL" id="CP002156">
    <property type="protein sequence ID" value="ADM10531.1"/>
    <property type="molecule type" value="Genomic_DNA"/>
</dbReference>
<keyword evidence="1" id="KW-1133">Transmembrane helix</keyword>
<evidence type="ECO:0000256" key="1">
    <source>
        <dbReference type="SAM" id="Phobius"/>
    </source>
</evidence>
<keyword evidence="3" id="KW-1185">Reference proteome</keyword>